<feature type="compositionally biased region" description="Basic and acidic residues" evidence="1">
    <location>
        <begin position="184"/>
        <end position="196"/>
    </location>
</feature>
<dbReference type="EMBL" id="NWUJ01000009">
    <property type="protein sequence ID" value="PFH33238.1"/>
    <property type="molecule type" value="Genomic_DNA"/>
</dbReference>
<feature type="compositionally biased region" description="Basic and acidic residues" evidence="1">
    <location>
        <begin position="850"/>
        <end position="877"/>
    </location>
</feature>
<feature type="compositionally biased region" description="Basic and acidic residues" evidence="1">
    <location>
        <begin position="232"/>
        <end position="244"/>
    </location>
</feature>
<feature type="compositionally biased region" description="Basic and acidic residues" evidence="1">
    <location>
        <begin position="1450"/>
        <end position="1472"/>
    </location>
</feature>
<feature type="compositionally biased region" description="Basic and acidic residues" evidence="1">
    <location>
        <begin position="899"/>
        <end position="909"/>
    </location>
</feature>
<name>A0A2A9M420_BESBE</name>
<feature type="compositionally biased region" description="Low complexity" evidence="1">
    <location>
        <begin position="111"/>
        <end position="126"/>
    </location>
</feature>
<feature type="compositionally biased region" description="Basic and acidic residues" evidence="1">
    <location>
        <begin position="1421"/>
        <end position="1442"/>
    </location>
</feature>
<dbReference type="VEuPathDB" id="ToxoDB:BESB_084370"/>
<dbReference type="RefSeq" id="XP_029217247.1">
    <property type="nucleotide sequence ID" value="XM_029366787.1"/>
</dbReference>
<feature type="compositionally biased region" description="Basic and acidic residues" evidence="1">
    <location>
        <begin position="1531"/>
        <end position="1540"/>
    </location>
</feature>
<comment type="caution">
    <text evidence="3">The sequence shown here is derived from an EMBL/GenBank/DDBJ whole genome shotgun (WGS) entry which is preliminary data.</text>
</comment>
<feature type="compositionally biased region" description="Basic and acidic residues" evidence="1">
    <location>
        <begin position="438"/>
        <end position="454"/>
    </location>
</feature>
<feature type="compositionally biased region" description="Basic and acidic residues" evidence="1">
    <location>
        <begin position="358"/>
        <end position="369"/>
    </location>
</feature>
<dbReference type="OrthoDB" id="332681at2759"/>
<feature type="compositionally biased region" description="Low complexity" evidence="1">
    <location>
        <begin position="165"/>
        <end position="180"/>
    </location>
</feature>
<feature type="compositionally biased region" description="Basic and acidic residues" evidence="1">
    <location>
        <begin position="1283"/>
        <end position="1292"/>
    </location>
</feature>
<feature type="compositionally biased region" description="Basic and acidic residues" evidence="1">
    <location>
        <begin position="1032"/>
        <end position="1085"/>
    </location>
</feature>
<feature type="compositionally biased region" description="Basic residues" evidence="1">
    <location>
        <begin position="555"/>
        <end position="564"/>
    </location>
</feature>
<feature type="compositionally biased region" description="Low complexity" evidence="1">
    <location>
        <begin position="1241"/>
        <end position="1253"/>
    </location>
</feature>
<reference evidence="3 4" key="1">
    <citation type="submission" date="2017-09" db="EMBL/GenBank/DDBJ databases">
        <title>Genome sequencing of Besnoitia besnoiti strain Bb-Ger1.</title>
        <authorList>
            <person name="Schares G."/>
            <person name="Venepally P."/>
            <person name="Lorenzi H.A."/>
        </authorList>
    </citation>
    <scope>NUCLEOTIDE SEQUENCE [LARGE SCALE GENOMIC DNA]</scope>
    <source>
        <strain evidence="3 4">Bb-Ger1</strain>
    </source>
</reference>
<protein>
    <recommendedName>
        <fullName evidence="2">BRCT domain-containing protein</fullName>
    </recommendedName>
</protein>
<feature type="compositionally biased region" description="Basic and acidic residues" evidence="1">
    <location>
        <begin position="1302"/>
        <end position="1334"/>
    </location>
</feature>
<dbReference type="InterPro" id="IPR001357">
    <property type="entry name" value="BRCT_dom"/>
</dbReference>
<dbReference type="GeneID" id="40313363"/>
<feature type="compositionally biased region" description="Acidic residues" evidence="1">
    <location>
        <begin position="1140"/>
        <end position="1198"/>
    </location>
</feature>
<feature type="region of interest" description="Disordered" evidence="1">
    <location>
        <begin position="776"/>
        <end position="797"/>
    </location>
</feature>
<feature type="compositionally biased region" description="Basic and acidic residues" evidence="1">
    <location>
        <begin position="1199"/>
        <end position="1208"/>
    </location>
</feature>
<sequence length="1631" mass="175050">MADSKLTPPLAAAVAQRMINVDQLSAFQDLEYAAVAKFLKVGGDSLAPAVREVKLQEFSGKDLLGLSPSEYASRLGLKSSAQRCLLQQLLDSVRGWNSSKASPPSSRANGSLAPASSSTESAPTRTLSSGRGFGSAQDAPANSSSLLTQKRPRVAGLRRGAAKVSPSESPPLGSAAPSAATRGGRHETKSDGEEGTHSSAAADGAENRGQGGRSEEKGAPAEAAAATRKRKAAENGKDSARDPVEEVETGCKKRTSANGQTGREPLDAEAEAENLPLARPDDITQKANAAKVRAGKGLLERLQGSKGGATGKNAVEKRIIYVCGERARPAKATKRCLTDEQPGATLAQNSAQGEGAAAEDRAPKKDQRGRAMAGKEAAKKAEKKKEEQTPDDAKKKAPLKATAVTEVGEPKRSNNTQCKAREGAPCRKAATASMLTPKRGDGPREQEKNRKQGAKEAAPQTTDAKKGTRAASASSSASPLKREREGDEGALAQERKKGKKQPDAATGAADRGATTRRLSGGGETKKAAAVEEEDAAKEPKQSRSSKPREKEVRRKPGPRRKSISTKRVSPATMDEQVKQAGHSCITQKQVVPIRFAEARQDDREKILSCSGQIKKTGEEDLAALCCRVCCTLADASLRFERNPKDLEAITHLIVPHDQERPTLKVLFVLATGGLVLNPQFVKTADENEKWPRATPRFEIYHFPTLLHRKAVAPPLKGKRVAVAGTFQRANAAKGGMTKALLCRLIELSGGVLLEPTDRVPSSPEFLVCPEDFRATPSEKKEKVKPGSGDEAGEDDSSLARVDVVTVQWVVESIRTWQTEPRDLHTHPHADAIRRVFGFSPVPPVDVKGEQDALKQEKGEADKAPAAKASRDVQDGERNLGASLATAAKVKNSAQRRNKKEGDLGKEEASNKATMEKTQGSAPFAETPNRASGGAAGERQQKGGSKKKVEATETATTAAPKGTAGRARHGKAKNVGEDGEQEREADAPRETKQGRSAKHSQAPKAAPAEQKEVQSRPPSRALSRKTALVSFNADKKRETNERKTKGNGDKAAKPGEQDGLKPSSSKKEKEDATRDESGEALSERAKQTVSGGRKTAGTVRTAQEKTAAEASTASREGKRTTKKTLPHQSGEAGIQERKPDNEEDVSMDDDEGEFDDDESEEGDSGDEEFADSGSEEDEEKSSEESVADSEEDAGEESESEEAHRTKDVSRAAAGVGRKEARAKERPAKAKRRAPAEKDDRSASGAGSQASGSSAKKPRGRPQTAPSAHQAKHETEADSTELEDAEQKREDSERLVGVAFSQEKQSHPVEEDHMLQSDAASARKQEREHEATREAEQEGSEGDEMEDQTNTTPSSRYAAEKGDVRANNAEGAQETQPKHRSTQLESGENETAEPRAAHAAEEERGQERLSADGRASQSGGSPRGEDAGHSPCHSENRGNEKGPGEENDTETAEQKEWLFEDDKDHVFMEEHGSDGSDEFDLGPSQLAHFHLPDFGSDDESDGEDDEEEWKDEEKEGTAEAEEEEEPGVEDAEVDVHRVSREEQNEEVATNLNEDDREDEETEACPPPSPRGSEACGTSARPFCESAATGGSRAHEGFDLSLPTQNSQRDRELTNVQFWTHASQDNDDPERLHL</sequence>
<feature type="compositionally biased region" description="Basic and acidic residues" evidence="1">
    <location>
        <begin position="536"/>
        <end position="554"/>
    </location>
</feature>
<dbReference type="InterPro" id="IPR036420">
    <property type="entry name" value="BRCT_dom_sf"/>
</dbReference>
<feature type="domain" description="BRCT" evidence="2">
    <location>
        <begin position="710"/>
        <end position="826"/>
    </location>
</feature>
<evidence type="ECO:0000313" key="4">
    <source>
        <dbReference type="Proteomes" id="UP000224006"/>
    </source>
</evidence>
<keyword evidence="4" id="KW-1185">Reference proteome</keyword>
<dbReference type="KEGG" id="bbes:BESB_084370"/>
<feature type="compositionally biased region" description="Basic and acidic residues" evidence="1">
    <location>
        <begin position="376"/>
        <end position="395"/>
    </location>
</feature>
<feature type="region of interest" description="Disordered" evidence="1">
    <location>
        <begin position="850"/>
        <end position="1609"/>
    </location>
</feature>
<accession>A0A2A9M420</accession>
<gene>
    <name evidence="3" type="ORF">BESB_084370</name>
</gene>
<evidence type="ECO:0000256" key="1">
    <source>
        <dbReference type="SAM" id="MobiDB-lite"/>
    </source>
</evidence>
<evidence type="ECO:0000259" key="2">
    <source>
        <dbReference type="PROSITE" id="PS50172"/>
    </source>
</evidence>
<dbReference type="Proteomes" id="UP000224006">
    <property type="component" value="Chromosome VIII"/>
</dbReference>
<feature type="compositionally biased region" description="Acidic residues" evidence="1">
    <location>
        <begin position="1335"/>
        <end position="1345"/>
    </location>
</feature>
<feature type="region of interest" description="Disordered" evidence="1">
    <location>
        <begin position="95"/>
        <end position="284"/>
    </location>
</feature>
<feature type="compositionally biased region" description="Polar residues" evidence="1">
    <location>
        <begin position="910"/>
        <end position="920"/>
    </location>
</feature>
<feature type="compositionally biased region" description="Acidic residues" evidence="1">
    <location>
        <begin position="1493"/>
        <end position="1508"/>
    </location>
</feature>
<organism evidence="3 4">
    <name type="scientific">Besnoitia besnoiti</name>
    <name type="common">Apicomplexan protozoan</name>
    <dbReference type="NCBI Taxonomy" id="94643"/>
    <lineage>
        <taxon>Eukaryota</taxon>
        <taxon>Sar</taxon>
        <taxon>Alveolata</taxon>
        <taxon>Apicomplexa</taxon>
        <taxon>Conoidasida</taxon>
        <taxon>Coccidia</taxon>
        <taxon>Eucoccidiorida</taxon>
        <taxon>Eimeriorina</taxon>
        <taxon>Sarcocystidae</taxon>
        <taxon>Besnoitia</taxon>
    </lineage>
</organism>
<dbReference type="SUPFAM" id="SSF52113">
    <property type="entry name" value="BRCT domain"/>
    <property type="match status" value="1"/>
</dbReference>
<feature type="region of interest" description="Disordered" evidence="1">
    <location>
        <begin position="328"/>
        <end position="580"/>
    </location>
</feature>
<dbReference type="PROSITE" id="PS50172">
    <property type="entry name" value="BRCT"/>
    <property type="match status" value="1"/>
</dbReference>
<feature type="compositionally biased region" description="Basic and acidic residues" evidence="1">
    <location>
        <begin position="1215"/>
        <end position="1240"/>
    </location>
</feature>
<feature type="compositionally biased region" description="Acidic residues" evidence="1">
    <location>
        <begin position="1550"/>
        <end position="1560"/>
    </location>
</feature>
<evidence type="ECO:0000313" key="3">
    <source>
        <dbReference type="EMBL" id="PFH33238.1"/>
    </source>
</evidence>
<feature type="compositionally biased region" description="Acidic residues" evidence="1">
    <location>
        <begin position="1516"/>
        <end position="1530"/>
    </location>
</feature>
<feature type="compositionally biased region" description="Basic and acidic residues" evidence="1">
    <location>
        <begin position="981"/>
        <end position="992"/>
    </location>
</feature>
<feature type="compositionally biased region" description="Polar residues" evidence="1">
    <location>
        <begin position="95"/>
        <end position="109"/>
    </location>
</feature>
<feature type="compositionally biased region" description="Low complexity" evidence="1">
    <location>
        <begin position="951"/>
        <end position="964"/>
    </location>
</feature>
<proteinExistence type="predicted"/>
<feature type="compositionally biased region" description="Basic and acidic residues" evidence="1">
    <location>
        <begin position="1390"/>
        <end position="1409"/>
    </location>
</feature>
<feature type="compositionally biased region" description="Low complexity" evidence="1">
    <location>
        <begin position="503"/>
        <end position="517"/>
    </location>
</feature>
<dbReference type="STRING" id="94643.A0A2A9M420"/>